<evidence type="ECO:0000313" key="1">
    <source>
        <dbReference type="EMBL" id="MFD1533305.1"/>
    </source>
</evidence>
<evidence type="ECO:0000313" key="2">
    <source>
        <dbReference type="Proteomes" id="UP001597145"/>
    </source>
</evidence>
<name>A0ABW4FRZ1_9PSEU</name>
<comment type="caution">
    <text evidence="1">The sequence shown here is derived from an EMBL/GenBank/DDBJ whole genome shotgun (WGS) entry which is preliminary data.</text>
</comment>
<sequence length="231" mass="25033">MLIAFGVIPLLAGVLVIAKAISNAQQTTGNDTFFQVAWHNLGATEIFPDRIGEHAELVDDARGLDTWYRAGIEETTCADGFRGLFLEEASRYQCTTLLRATYIDLTDSVAATVAVAVLDKTGADALYEYDYDKGRDVGAILHAYPVEGTPAAAWSDDHAVASDVRTVSSDETDQAYLMAATVGPLDGRTVAQLPGKWSYSERKEVEPYFGIAEQVASHLQSKFDTAREEGS</sequence>
<dbReference type="EMBL" id="JBHUCP010000025">
    <property type="protein sequence ID" value="MFD1533305.1"/>
    <property type="molecule type" value="Genomic_DNA"/>
</dbReference>
<dbReference type="RefSeq" id="WP_343985118.1">
    <property type="nucleotide sequence ID" value="NZ_BAAAJG010000026.1"/>
</dbReference>
<gene>
    <name evidence="1" type="ORF">ACFSCY_28160</name>
</gene>
<dbReference type="Proteomes" id="UP001597145">
    <property type="component" value="Unassembled WGS sequence"/>
</dbReference>
<accession>A0ABW4FRZ1</accession>
<keyword evidence="2" id="KW-1185">Reference proteome</keyword>
<reference evidence="2" key="1">
    <citation type="journal article" date="2019" name="Int. J. Syst. Evol. Microbiol.">
        <title>The Global Catalogue of Microorganisms (GCM) 10K type strain sequencing project: providing services to taxonomists for standard genome sequencing and annotation.</title>
        <authorList>
            <consortium name="The Broad Institute Genomics Platform"/>
            <consortium name="The Broad Institute Genome Sequencing Center for Infectious Disease"/>
            <person name="Wu L."/>
            <person name="Ma J."/>
        </authorList>
    </citation>
    <scope>NUCLEOTIDE SEQUENCE [LARGE SCALE GENOMIC DNA]</scope>
    <source>
        <strain evidence="2">JCM 12165</strain>
    </source>
</reference>
<proteinExistence type="predicted"/>
<organism evidence="1 2">
    <name type="scientific">Pseudonocardia aurantiaca</name>
    <dbReference type="NCBI Taxonomy" id="75290"/>
    <lineage>
        <taxon>Bacteria</taxon>
        <taxon>Bacillati</taxon>
        <taxon>Actinomycetota</taxon>
        <taxon>Actinomycetes</taxon>
        <taxon>Pseudonocardiales</taxon>
        <taxon>Pseudonocardiaceae</taxon>
        <taxon>Pseudonocardia</taxon>
    </lineage>
</organism>
<protein>
    <submittedName>
        <fullName evidence="1">Uncharacterized protein</fullName>
    </submittedName>
</protein>